<dbReference type="RefSeq" id="WP_010020935.1">
    <property type="nucleotide sequence ID" value="NZ_PUFN01000007.1"/>
</dbReference>
<dbReference type="Pfam" id="PF00583">
    <property type="entry name" value="Acetyltransf_1"/>
    <property type="match status" value="1"/>
</dbReference>
<name>A0A4R5NHA0_9LACO</name>
<accession>A0A4R5NHA0</accession>
<dbReference type="Gene3D" id="3.40.630.30">
    <property type="match status" value="1"/>
</dbReference>
<dbReference type="OrthoDB" id="5419426at2"/>
<dbReference type="InterPro" id="IPR016181">
    <property type="entry name" value="Acyl_CoA_acyltransferase"/>
</dbReference>
<dbReference type="AlphaFoldDB" id="A0A4R5NHA0"/>
<sequence length="160" mass="17988">MNIRPIQASDNQAIKRILQTDLKVAHLDIPGTAYFDKNLDTLSQFYEKARRGYFVVVDDFQEVVGGAGFAEFDLEKNIAELQKLYLSKAAQGHRLSYQLIFLVEQAAKNAGYDKLYLETHHNLKAALHVYPKAGFTKLAGPIEESLHSGAMDGFFIKSLH</sequence>
<keyword evidence="3" id="KW-1185">Reference proteome</keyword>
<proteinExistence type="predicted"/>
<dbReference type="Proteomes" id="UP000295257">
    <property type="component" value="Unassembled WGS sequence"/>
</dbReference>
<dbReference type="SUPFAM" id="SSF55729">
    <property type="entry name" value="Acyl-CoA N-acyltransferases (Nat)"/>
    <property type="match status" value="1"/>
</dbReference>
<comment type="caution">
    <text evidence="2">The sequence shown here is derived from an EMBL/GenBank/DDBJ whole genome shotgun (WGS) entry which is preliminary data.</text>
</comment>
<evidence type="ECO:0000313" key="2">
    <source>
        <dbReference type="EMBL" id="TDG73771.1"/>
    </source>
</evidence>
<protein>
    <recommendedName>
        <fullName evidence="1">N-acetyltransferase domain-containing protein</fullName>
    </recommendedName>
</protein>
<evidence type="ECO:0000313" key="3">
    <source>
        <dbReference type="Proteomes" id="UP000295257"/>
    </source>
</evidence>
<organism evidence="2 3">
    <name type="scientific">Companilactobacillus farciminis</name>
    <dbReference type="NCBI Taxonomy" id="1612"/>
    <lineage>
        <taxon>Bacteria</taxon>
        <taxon>Bacillati</taxon>
        <taxon>Bacillota</taxon>
        <taxon>Bacilli</taxon>
        <taxon>Lactobacillales</taxon>
        <taxon>Lactobacillaceae</taxon>
        <taxon>Companilactobacillus</taxon>
    </lineage>
</organism>
<dbReference type="InterPro" id="IPR052777">
    <property type="entry name" value="Acetyltransferase_Enz"/>
</dbReference>
<gene>
    <name evidence="2" type="ORF">C5L30_001263</name>
</gene>
<dbReference type="PANTHER" id="PTHR43305:SF1">
    <property type="entry name" value="FAMILY N-ACETYLTRANSFERASE, PUTATIVE (AFU_ORTHOLOGUE AFUA_2G01380)-RELATED"/>
    <property type="match status" value="1"/>
</dbReference>
<dbReference type="PANTHER" id="PTHR43305">
    <property type="entry name" value="FAMILY N-ACETYLTRANSFERASE, PUTATIVE (AFU_ORTHOLOGUE AFUA_2G01380)-RELATED"/>
    <property type="match status" value="1"/>
</dbReference>
<dbReference type="PROSITE" id="PS51186">
    <property type="entry name" value="GNAT"/>
    <property type="match status" value="1"/>
</dbReference>
<feature type="domain" description="N-acetyltransferase" evidence="1">
    <location>
        <begin position="1"/>
        <end position="160"/>
    </location>
</feature>
<evidence type="ECO:0000259" key="1">
    <source>
        <dbReference type="PROSITE" id="PS51186"/>
    </source>
</evidence>
<dbReference type="InterPro" id="IPR000182">
    <property type="entry name" value="GNAT_dom"/>
</dbReference>
<reference evidence="2 3" key="1">
    <citation type="journal article" date="2019" name="Appl. Microbiol. Biotechnol.">
        <title>Uncovering carbohydrate metabolism through a genotype-phenotype association study of 56 lactic acid bacteria genomes.</title>
        <authorList>
            <person name="Buron-Moles G."/>
            <person name="Chailyan A."/>
            <person name="Dolejs I."/>
            <person name="Forster J."/>
            <person name="Miks M.H."/>
        </authorList>
    </citation>
    <scope>NUCLEOTIDE SEQUENCE [LARGE SCALE GENOMIC DNA]</scope>
    <source>
        <strain evidence="2 3">ATCC 29644</strain>
    </source>
</reference>
<dbReference type="CDD" id="cd04301">
    <property type="entry name" value="NAT_SF"/>
    <property type="match status" value="1"/>
</dbReference>
<dbReference type="EMBL" id="PUFN01000007">
    <property type="protein sequence ID" value="TDG73771.1"/>
    <property type="molecule type" value="Genomic_DNA"/>
</dbReference>
<dbReference type="GO" id="GO:0016747">
    <property type="term" value="F:acyltransferase activity, transferring groups other than amino-acyl groups"/>
    <property type="evidence" value="ECO:0007669"/>
    <property type="project" value="InterPro"/>
</dbReference>